<evidence type="ECO:0000256" key="2">
    <source>
        <dbReference type="ARBA" id="ARBA00006948"/>
    </source>
</evidence>
<dbReference type="InterPro" id="IPR006904">
    <property type="entry name" value="DUF716"/>
</dbReference>
<gene>
    <name evidence="8" type="ORF">K2173_003913</name>
</gene>
<feature type="transmembrane region" description="Helical" evidence="7">
    <location>
        <begin position="125"/>
        <end position="143"/>
    </location>
</feature>
<feature type="transmembrane region" description="Helical" evidence="7">
    <location>
        <begin position="94"/>
        <end position="113"/>
    </location>
</feature>
<name>A0AAV8SJ83_9ROSI</name>
<accession>A0AAV8SJ83</accession>
<feature type="compositionally biased region" description="Basic and acidic residues" evidence="6">
    <location>
        <begin position="270"/>
        <end position="279"/>
    </location>
</feature>
<dbReference type="PANTHER" id="PTHR46285:SF7">
    <property type="entry name" value="OS06G0238900 PROTEIN"/>
    <property type="match status" value="1"/>
</dbReference>
<reference evidence="8 9" key="1">
    <citation type="submission" date="2021-09" db="EMBL/GenBank/DDBJ databases">
        <title>Genomic insights and catalytic innovation underlie evolution of tropane alkaloids biosynthesis.</title>
        <authorList>
            <person name="Wang Y.-J."/>
            <person name="Tian T."/>
            <person name="Huang J.-P."/>
            <person name="Huang S.-X."/>
        </authorList>
    </citation>
    <scope>NUCLEOTIDE SEQUENCE [LARGE SCALE GENOMIC DNA]</scope>
    <source>
        <strain evidence="8">KIB-2018</strain>
        <tissue evidence="8">Leaf</tissue>
    </source>
</reference>
<dbReference type="Pfam" id="PF04819">
    <property type="entry name" value="DUF716"/>
    <property type="match status" value="1"/>
</dbReference>
<evidence type="ECO:0000256" key="4">
    <source>
        <dbReference type="ARBA" id="ARBA00022989"/>
    </source>
</evidence>
<evidence type="ECO:0000256" key="3">
    <source>
        <dbReference type="ARBA" id="ARBA00022692"/>
    </source>
</evidence>
<organism evidence="8 9">
    <name type="scientific">Erythroxylum novogranatense</name>
    <dbReference type="NCBI Taxonomy" id="1862640"/>
    <lineage>
        <taxon>Eukaryota</taxon>
        <taxon>Viridiplantae</taxon>
        <taxon>Streptophyta</taxon>
        <taxon>Embryophyta</taxon>
        <taxon>Tracheophyta</taxon>
        <taxon>Spermatophyta</taxon>
        <taxon>Magnoliopsida</taxon>
        <taxon>eudicotyledons</taxon>
        <taxon>Gunneridae</taxon>
        <taxon>Pentapetalae</taxon>
        <taxon>rosids</taxon>
        <taxon>fabids</taxon>
        <taxon>Malpighiales</taxon>
        <taxon>Erythroxylaceae</taxon>
        <taxon>Erythroxylum</taxon>
    </lineage>
</organism>
<evidence type="ECO:0000256" key="7">
    <source>
        <dbReference type="SAM" id="Phobius"/>
    </source>
</evidence>
<evidence type="ECO:0000313" key="8">
    <source>
        <dbReference type="EMBL" id="KAJ8752277.1"/>
    </source>
</evidence>
<dbReference type="GO" id="GO:0016020">
    <property type="term" value="C:membrane"/>
    <property type="evidence" value="ECO:0007669"/>
    <property type="project" value="UniProtKB-SubCell"/>
</dbReference>
<comment type="subcellular location">
    <subcellularLocation>
        <location evidence="1">Membrane</location>
        <topology evidence="1">Multi-pass membrane protein</topology>
    </subcellularLocation>
</comment>
<feature type="transmembrane region" description="Helical" evidence="7">
    <location>
        <begin position="58"/>
        <end position="82"/>
    </location>
</feature>
<feature type="transmembrane region" description="Helical" evidence="7">
    <location>
        <begin position="227"/>
        <end position="250"/>
    </location>
</feature>
<keyword evidence="3 7" id="KW-0812">Transmembrane</keyword>
<sequence length="299" mass="33042">MGLFIFTIAGDGFILIGAWESLVSSSSCLNTQPSLSLSQLSKAESNPKPEKESKFSTLTYVFVTVFSFLSIVNSLISLFSAINARDGIGSALQLQILAVAFLFLLFAVMGVVSNSSGSVRFPPSLINFILLFGFVEEFLLYYLQRKDTPGVENRYFDLMLVPITIWNEYARLARGIGLVLQGTWFVQMGISFYSDWIVHGCTLHEKNPGNYSIKCGGMHEYHRGKGIATLLFNCHLALLVVLLTAVYSVMYKPLEEEIQQGENGHFTLDSHEEEKREEGNVPSTKGAIVGTTVNGRGSH</sequence>
<evidence type="ECO:0000256" key="1">
    <source>
        <dbReference type="ARBA" id="ARBA00004141"/>
    </source>
</evidence>
<comment type="similarity">
    <text evidence="2">Belongs to the TMEM45 family.</text>
</comment>
<keyword evidence="9" id="KW-1185">Reference proteome</keyword>
<feature type="region of interest" description="Disordered" evidence="6">
    <location>
        <begin position="270"/>
        <end position="299"/>
    </location>
</feature>
<dbReference type="Proteomes" id="UP001159364">
    <property type="component" value="Linkage Group LG10"/>
</dbReference>
<keyword evidence="4 7" id="KW-1133">Transmembrane helix</keyword>
<comment type="caution">
    <text evidence="8">The sequence shown here is derived from an EMBL/GenBank/DDBJ whole genome shotgun (WGS) entry which is preliminary data.</text>
</comment>
<evidence type="ECO:0000256" key="5">
    <source>
        <dbReference type="ARBA" id="ARBA00023136"/>
    </source>
</evidence>
<dbReference type="AlphaFoldDB" id="A0AAV8SJ83"/>
<keyword evidence="5 7" id="KW-0472">Membrane</keyword>
<dbReference type="PANTHER" id="PTHR46285">
    <property type="entry name" value="PROTEINASE INHIBITOR I4, SERPIN (DUF716)-RELATED"/>
    <property type="match status" value="1"/>
</dbReference>
<evidence type="ECO:0000313" key="9">
    <source>
        <dbReference type="Proteomes" id="UP001159364"/>
    </source>
</evidence>
<protein>
    <submittedName>
        <fullName evidence="8">Uncharacterized protein</fullName>
    </submittedName>
</protein>
<proteinExistence type="inferred from homology"/>
<dbReference type="EMBL" id="JAIWQS010000010">
    <property type="protein sequence ID" value="KAJ8752277.1"/>
    <property type="molecule type" value="Genomic_DNA"/>
</dbReference>
<evidence type="ECO:0000256" key="6">
    <source>
        <dbReference type="SAM" id="MobiDB-lite"/>
    </source>
</evidence>